<dbReference type="Pfam" id="PF14604">
    <property type="entry name" value="SH3_9"/>
    <property type="match status" value="1"/>
</dbReference>
<keyword evidence="2 4" id="KW-0728">SH3 domain</keyword>
<evidence type="ECO:0000256" key="4">
    <source>
        <dbReference type="PROSITE-ProRule" id="PRU00192"/>
    </source>
</evidence>
<keyword evidence="9" id="KW-1185">Reference proteome</keyword>
<dbReference type="InterPro" id="IPR003127">
    <property type="entry name" value="SoHo_dom"/>
</dbReference>
<sequence>MELNGQDMDLDFSLDDFIPRHLQKNLSPRPVQSSLEDTQPTAVHHQYSAQSLQYNSNTNESPPGEDILQTPKRERIWIRYDGIGPTDEEGMPYASRSSVNKPREWYKSMFKVLHRLSDSEDMKSYRTQDESVTTSPAPRELQRPLNYTTDYQQRTVQLNSAQHHKLPNNVSKERDSFTSNVSNKIQPYSKSSPPSNQLPEAQRSASLPRNVPNSAPHSFHGVSQKSNAFSKERSFDISANILNQNAEVTLKSSSSKPVSQSGGRDEVDRARPHHAQNHNDLKEISKAIVKFNFEAQSPKELSLQKGSTVSILKRVLPPGHYTPKPACQLSAISLYDFKGESDAELSLRKGQRVLIARRVGGNWFEGQVEGSSRFGLFPASYVQVIGDPTQEQKGTPRTRGISQNNSQEQTSRIESASLRKPSITTKMPEVLGTQFRVLYDFTPNNSDELHLIAGDIITVTQNCDDGWYVGVCWRTQEFGTFTGNFVVPQPMT</sequence>
<feature type="region of interest" description="Disordered" evidence="5">
    <location>
        <begin position="159"/>
        <end position="227"/>
    </location>
</feature>
<dbReference type="Pfam" id="PF02208">
    <property type="entry name" value="Sorb"/>
    <property type="match status" value="1"/>
</dbReference>
<dbReference type="Gene3D" id="2.30.30.40">
    <property type="entry name" value="SH3 Domains"/>
    <property type="match status" value="3"/>
</dbReference>
<feature type="region of interest" description="Disordered" evidence="5">
    <location>
        <begin position="389"/>
        <end position="419"/>
    </location>
</feature>
<dbReference type="SMART" id="SM00459">
    <property type="entry name" value="Sorb"/>
    <property type="match status" value="1"/>
</dbReference>
<evidence type="ECO:0000259" key="7">
    <source>
        <dbReference type="PROSITE" id="PS50831"/>
    </source>
</evidence>
<evidence type="ECO:0000313" key="8">
    <source>
        <dbReference type="Ensembl" id="ENSLLEP00000039003.1"/>
    </source>
</evidence>
<dbReference type="GeneTree" id="ENSGT00940000160558"/>
<dbReference type="SUPFAM" id="SSF50044">
    <property type="entry name" value="SH3-domain"/>
    <property type="match status" value="3"/>
</dbReference>
<feature type="domain" description="SH3" evidence="6">
    <location>
        <begin position="430"/>
        <end position="491"/>
    </location>
</feature>
<dbReference type="InterPro" id="IPR036028">
    <property type="entry name" value="SH3-like_dom_sf"/>
</dbReference>
<feature type="compositionally biased region" description="Low complexity" evidence="5">
    <location>
        <begin position="252"/>
        <end position="261"/>
    </location>
</feature>
<protein>
    <submittedName>
        <fullName evidence="8">Uncharacterized protein</fullName>
    </submittedName>
</protein>
<accession>A0A8C5QJ27</accession>
<dbReference type="PROSITE" id="PS50002">
    <property type="entry name" value="SH3"/>
    <property type="match status" value="2"/>
</dbReference>
<reference evidence="8" key="2">
    <citation type="submission" date="2025-09" db="UniProtKB">
        <authorList>
            <consortium name="Ensembl"/>
        </authorList>
    </citation>
    <scope>IDENTIFICATION</scope>
</reference>
<reference evidence="8" key="1">
    <citation type="submission" date="2025-08" db="UniProtKB">
        <authorList>
            <consortium name="Ensembl"/>
        </authorList>
    </citation>
    <scope>IDENTIFICATION</scope>
</reference>
<dbReference type="Pfam" id="PF00018">
    <property type="entry name" value="SH3_1"/>
    <property type="match status" value="1"/>
</dbReference>
<dbReference type="GO" id="GO:0070161">
    <property type="term" value="C:anchoring junction"/>
    <property type="evidence" value="ECO:0007669"/>
    <property type="project" value="UniProtKB-SubCell"/>
</dbReference>
<feature type="region of interest" description="Disordered" evidence="5">
    <location>
        <begin position="121"/>
        <end position="145"/>
    </location>
</feature>
<feature type="region of interest" description="Disordered" evidence="5">
    <location>
        <begin position="248"/>
        <end position="280"/>
    </location>
</feature>
<comment type="subcellular location">
    <subcellularLocation>
        <location evidence="1">Cell junction</location>
    </subcellularLocation>
</comment>
<evidence type="ECO:0000259" key="6">
    <source>
        <dbReference type="PROSITE" id="PS50002"/>
    </source>
</evidence>
<evidence type="ECO:0000256" key="1">
    <source>
        <dbReference type="ARBA" id="ARBA00004282"/>
    </source>
</evidence>
<dbReference type="PANTHER" id="PTHR14167:SF54">
    <property type="entry name" value="VINEXIN"/>
    <property type="match status" value="1"/>
</dbReference>
<evidence type="ECO:0000256" key="5">
    <source>
        <dbReference type="SAM" id="MobiDB-lite"/>
    </source>
</evidence>
<keyword evidence="3" id="KW-0965">Cell junction</keyword>
<dbReference type="PANTHER" id="PTHR14167">
    <property type="entry name" value="SH3 DOMAIN-CONTAINING"/>
    <property type="match status" value="1"/>
</dbReference>
<dbReference type="AlphaFoldDB" id="A0A8C5QJ27"/>
<feature type="domain" description="SoHo" evidence="7">
    <location>
        <begin position="74"/>
        <end position="135"/>
    </location>
</feature>
<dbReference type="Ensembl" id="ENSLLET00000040559.1">
    <property type="protein sequence ID" value="ENSLLEP00000039003.1"/>
    <property type="gene ID" value="ENSLLEG00000024526.1"/>
</dbReference>
<evidence type="ECO:0000256" key="2">
    <source>
        <dbReference type="ARBA" id="ARBA00022443"/>
    </source>
</evidence>
<feature type="compositionally biased region" description="Polar residues" evidence="5">
    <location>
        <begin position="177"/>
        <end position="227"/>
    </location>
</feature>
<dbReference type="SMART" id="SM00326">
    <property type="entry name" value="SH3"/>
    <property type="match status" value="2"/>
</dbReference>
<dbReference type="PROSITE" id="PS50831">
    <property type="entry name" value="SOHO"/>
    <property type="match status" value="1"/>
</dbReference>
<proteinExistence type="predicted"/>
<feature type="compositionally biased region" description="Polar residues" evidence="5">
    <location>
        <begin position="389"/>
        <end position="414"/>
    </location>
</feature>
<evidence type="ECO:0000313" key="9">
    <source>
        <dbReference type="Proteomes" id="UP000694569"/>
    </source>
</evidence>
<feature type="region of interest" description="Disordered" evidence="5">
    <location>
        <begin position="24"/>
        <end position="46"/>
    </location>
</feature>
<name>A0A8C5QJ27_9ANUR</name>
<feature type="domain" description="SH3" evidence="6">
    <location>
        <begin position="326"/>
        <end position="387"/>
    </location>
</feature>
<evidence type="ECO:0000256" key="3">
    <source>
        <dbReference type="ARBA" id="ARBA00022949"/>
    </source>
</evidence>
<dbReference type="InterPro" id="IPR050384">
    <property type="entry name" value="Endophilin_SH3RF"/>
</dbReference>
<dbReference type="Proteomes" id="UP000694569">
    <property type="component" value="Unplaced"/>
</dbReference>
<organism evidence="8 9">
    <name type="scientific">Leptobrachium leishanense</name>
    <name type="common">Leishan spiny toad</name>
    <dbReference type="NCBI Taxonomy" id="445787"/>
    <lineage>
        <taxon>Eukaryota</taxon>
        <taxon>Metazoa</taxon>
        <taxon>Chordata</taxon>
        <taxon>Craniata</taxon>
        <taxon>Vertebrata</taxon>
        <taxon>Euteleostomi</taxon>
        <taxon>Amphibia</taxon>
        <taxon>Batrachia</taxon>
        <taxon>Anura</taxon>
        <taxon>Pelobatoidea</taxon>
        <taxon>Megophryidae</taxon>
        <taxon>Leptobrachium</taxon>
    </lineage>
</organism>
<dbReference type="InterPro" id="IPR001452">
    <property type="entry name" value="SH3_domain"/>
</dbReference>